<proteinExistence type="predicted"/>
<gene>
    <name evidence="1" type="ORF">PSP31121_04005</name>
</gene>
<dbReference type="EMBL" id="CABPSR010000011">
    <property type="protein sequence ID" value="VVE82862.1"/>
    <property type="molecule type" value="Genomic_DNA"/>
</dbReference>
<protein>
    <submittedName>
        <fullName evidence="1">Uncharacterized protein</fullName>
    </submittedName>
</protein>
<sequence length="109" mass="11142">MAKADSNEPNEAATDEKLAVSVKIDASEAQAAIQAAIGDVVTIPADSHAGAVERFAGLHAFIAKVEGIEAAALVRLREGLNEIGDLLGLHSKASAKAESTGDYKASDLS</sequence>
<evidence type="ECO:0000313" key="2">
    <source>
        <dbReference type="Proteomes" id="UP000335538"/>
    </source>
</evidence>
<evidence type="ECO:0000313" key="1">
    <source>
        <dbReference type="EMBL" id="VVE82862.1"/>
    </source>
</evidence>
<reference evidence="1 2" key="1">
    <citation type="submission" date="2019-08" db="EMBL/GenBank/DDBJ databases">
        <authorList>
            <person name="Peeters C."/>
        </authorList>
    </citation>
    <scope>NUCLEOTIDE SEQUENCE [LARGE SCALE GENOMIC DNA]</scope>
    <source>
        <strain evidence="1 2">LMG 31121</strain>
    </source>
</reference>
<dbReference type="AlphaFoldDB" id="A0A5E5BCN7"/>
<name>A0A5E5BCN7_9BURK</name>
<organism evidence="1 2">
    <name type="scientific">Pandoraea sputorum</name>
    <dbReference type="NCBI Taxonomy" id="93222"/>
    <lineage>
        <taxon>Bacteria</taxon>
        <taxon>Pseudomonadati</taxon>
        <taxon>Pseudomonadota</taxon>
        <taxon>Betaproteobacteria</taxon>
        <taxon>Burkholderiales</taxon>
        <taxon>Burkholderiaceae</taxon>
        <taxon>Pandoraea</taxon>
    </lineage>
</organism>
<accession>A0A5E5BCN7</accession>
<dbReference type="Proteomes" id="UP000335538">
    <property type="component" value="Unassembled WGS sequence"/>
</dbReference>